<evidence type="ECO:0000259" key="7">
    <source>
        <dbReference type="SMART" id="SM00865"/>
    </source>
</evidence>
<dbReference type="Gene3D" id="3.40.50.1440">
    <property type="entry name" value="Tubulin/FtsZ, GTPase domain"/>
    <property type="match status" value="1"/>
</dbReference>
<evidence type="ECO:0000256" key="3">
    <source>
        <dbReference type="ARBA" id="ARBA00022741"/>
    </source>
</evidence>
<dbReference type="InterPro" id="IPR008280">
    <property type="entry name" value="Tub_FtsZ_C"/>
</dbReference>
<sequence length="479" mass="53817">ALREHAAVNKKGIFDEALSTFFRNVDVRSKSTSYYETSEIPVGTGSEKIRNLRARAVLIDTEEGVVNEIMKGPLNEVFDHRQYVTDVSGAGNNWAVGHMFYGNKYKDSIRELIRKNAELCDSLESFFVMHSMGGGTGSGLGTAVLRTVADDYPEVHRFVVAVYPSIDDDVITSPYNCVLAMKQLTDFADCVMPLDNQSLVNIVNRIESVCVNTHTTGRTNSFTNSLRNRDPSKVVVDNNSTVISSANSTSASKKSEKPFDSINNIVANMLLNLTSSSRFEGSLNVDLNEIAMNLVPFPRMHYLLSSLSPLYISEKVNLQVRGIEQMFSDAFKRENQLLQCDPKSSLYLACALMLRGRVQISDMRRNIEKLKPQLNFIKWNQEGWKTGLCSVPAFGQPYSLLCLSNNTCIKDTFSTIKDRFNRLYKRKAHLHHYTQVEGMDLSLFAESLESLQNLINDYQGLENKNVSDDSAIERIKIMS</sequence>
<dbReference type="InterPro" id="IPR000217">
    <property type="entry name" value="Tubulin"/>
</dbReference>
<dbReference type="EMBL" id="REGN01009179">
    <property type="protein sequence ID" value="RNA01755.1"/>
    <property type="molecule type" value="Genomic_DNA"/>
</dbReference>
<dbReference type="PRINTS" id="PR01161">
    <property type="entry name" value="TUBULIN"/>
</dbReference>
<evidence type="ECO:0000259" key="6">
    <source>
        <dbReference type="SMART" id="SM00864"/>
    </source>
</evidence>
<evidence type="ECO:0000256" key="4">
    <source>
        <dbReference type="ARBA" id="ARBA00023134"/>
    </source>
</evidence>
<dbReference type="SMART" id="SM00864">
    <property type="entry name" value="Tubulin"/>
    <property type="match status" value="1"/>
</dbReference>
<dbReference type="InterPro" id="IPR036525">
    <property type="entry name" value="Tubulin/FtsZ_GTPase_sf"/>
</dbReference>
<dbReference type="Pfam" id="PF00091">
    <property type="entry name" value="Tubulin"/>
    <property type="match status" value="1"/>
</dbReference>
<dbReference type="EC" id="3.6.1.15" evidence="8"/>
<feature type="domain" description="Tubulin/FtsZ 2-layer sandwich" evidence="7">
    <location>
        <begin position="283"/>
        <end position="418"/>
    </location>
</feature>
<organism evidence="8 9">
    <name type="scientific">Brachionus plicatilis</name>
    <name type="common">Marine rotifer</name>
    <name type="synonym">Brachionus muelleri</name>
    <dbReference type="NCBI Taxonomy" id="10195"/>
    <lineage>
        <taxon>Eukaryota</taxon>
        <taxon>Metazoa</taxon>
        <taxon>Spiralia</taxon>
        <taxon>Gnathifera</taxon>
        <taxon>Rotifera</taxon>
        <taxon>Eurotatoria</taxon>
        <taxon>Monogononta</taxon>
        <taxon>Pseudotrocha</taxon>
        <taxon>Ploima</taxon>
        <taxon>Brachionidae</taxon>
        <taxon>Brachionus</taxon>
    </lineage>
</organism>
<keyword evidence="9" id="KW-1185">Reference proteome</keyword>
<reference evidence="8 9" key="1">
    <citation type="journal article" date="2018" name="Sci. Rep.">
        <title>Genomic signatures of local adaptation to the degree of environmental predictability in rotifers.</title>
        <authorList>
            <person name="Franch-Gras L."/>
            <person name="Hahn C."/>
            <person name="Garcia-Roger E.M."/>
            <person name="Carmona M.J."/>
            <person name="Serra M."/>
            <person name="Gomez A."/>
        </authorList>
    </citation>
    <scope>NUCLEOTIDE SEQUENCE [LARGE SCALE GENOMIC DNA]</scope>
    <source>
        <strain evidence="8">HYR1</strain>
    </source>
</reference>
<evidence type="ECO:0000256" key="5">
    <source>
        <dbReference type="RuleBase" id="RU000352"/>
    </source>
</evidence>
<keyword evidence="4 5" id="KW-0342">GTP-binding</keyword>
<dbReference type="Pfam" id="PF03953">
    <property type="entry name" value="Tubulin_C"/>
    <property type="match status" value="1"/>
</dbReference>
<dbReference type="GO" id="GO:0005874">
    <property type="term" value="C:microtubule"/>
    <property type="evidence" value="ECO:0007669"/>
    <property type="project" value="UniProtKB-KW"/>
</dbReference>
<dbReference type="InterPro" id="IPR003008">
    <property type="entry name" value="Tubulin_FtsZ_GTPase"/>
</dbReference>
<dbReference type="FunFam" id="3.40.50.1440:FF:000017">
    <property type="entry name" value="Tubulin epsilon chain"/>
    <property type="match status" value="1"/>
</dbReference>
<comment type="caution">
    <text evidence="8">The sequence shown here is derived from an EMBL/GenBank/DDBJ whole genome shotgun (WGS) entry which is preliminary data.</text>
</comment>
<feature type="domain" description="Tubulin/FtsZ GTPase" evidence="6">
    <location>
        <begin position="38"/>
        <end position="281"/>
    </location>
</feature>
<dbReference type="GO" id="GO:0005525">
    <property type="term" value="F:GTP binding"/>
    <property type="evidence" value="ECO:0007669"/>
    <property type="project" value="UniProtKB-UniRule"/>
</dbReference>
<dbReference type="InterPro" id="IPR004057">
    <property type="entry name" value="Epsilon_tubulin"/>
</dbReference>
<dbReference type="OrthoDB" id="1662883at2759"/>
<dbReference type="SMART" id="SM00865">
    <property type="entry name" value="Tubulin_C"/>
    <property type="match status" value="1"/>
</dbReference>
<dbReference type="Proteomes" id="UP000276133">
    <property type="component" value="Unassembled WGS sequence"/>
</dbReference>
<protein>
    <submittedName>
        <fullName evidence="8">Tubulin epsilon chain</fullName>
        <ecNumber evidence="8">3.6.1.15</ecNumber>
    </submittedName>
</protein>
<name>A0A3M7PSJ2_BRAPC</name>
<keyword evidence="3 5" id="KW-0547">Nucleotide-binding</keyword>
<dbReference type="GO" id="GO:0007017">
    <property type="term" value="P:microtubule-based process"/>
    <property type="evidence" value="ECO:0007669"/>
    <property type="project" value="InterPro"/>
</dbReference>
<evidence type="ECO:0000313" key="9">
    <source>
        <dbReference type="Proteomes" id="UP000276133"/>
    </source>
</evidence>
<feature type="non-terminal residue" evidence="8">
    <location>
        <position position="1"/>
    </location>
</feature>
<evidence type="ECO:0000313" key="8">
    <source>
        <dbReference type="EMBL" id="RNA01755.1"/>
    </source>
</evidence>
<dbReference type="InterPro" id="IPR018316">
    <property type="entry name" value="Tubulin/FtsZ_2-layer-sand-dom"/>
</dbReference>
<comment type="similarity">
    <text evidence="1 5">Belongs to the tubulin family.</text>
</comment>
<dbReference type="PRINTS" id="PR01519">
    <property type="entry name" value="EPSLNTUBULIN"/>
</dbReference>
<dbReference type="CDD" id="cd02190">
    <property type="entry name" value="epsilon_tubulin"/>
    <property type="match status" value="1"/>
</dbReference>
<dbReference type="PANTHER" id="PTHR11588">
    <property type="entry name" value="TUBULIN"/>
    <property type="match status" value="1"/>
</dbReference>
<dbReference type="PROSITE" id="PS00227">
    <property type="entry name" value="TUBULIN"/>
    <property type="match status" value="1"/>
</dbReference>
<dbReference type="AlphaFoldDB" id="A0A3M7PSJ2"/>
<keyword evidence="2 5" id="KW-0493">Microtubule</keyword>
<dbReference type="SUPFAM" id="SSF55307">
    <property type="entry name" value="Tubulin C-terminal domain-like"/>
    <property type="match status" value="1"/>
</dbReference>
<dbReference type="FunFam" id="1.10.287.600:FF:000007">
    <property type="entry name" value="tubulin epsilon chain"/>
    <property type="match status" value="1"/>
</dbReference>
<dbReference type="GO" id="GO:0017111">
    <property type="term" value="F:ribonucleoside triphosphate phosphatase activity"/>
    <property type="evidence" value="ECO:0007669"/>
    <property type="project" value="UniProtKB-EC"/>
</dbReference>
<accession>A0A3M7PSJ2</accession>
<evidence type="ECO:0000256" key="1">
    <source>
        <dbReference type="ARBA" id="ARBA00009636"/>
    </source>
</evidence>
<dbReference type="Gene3D" id="1.10.287.600">
    <property type="entry name" value="Helix hairpin bin"/>
    <property type="match status" value="1"/>
</dbReference>
<proteinExistence type="inferred from homology"/>
<evidence type="ECO:0000256" key="2">
    <source>
        <dbReference type="ARBA" id="ARBA00022701"/>
    </source>
</evidence>
<dbReference type="InterPro" id="IPR017975">
    <property type="entry name" value="Tubulin_CS"/>
</dbReference>
<keyword evidence="8" id="KW-0378">Hydrolase</keyword>
<dbReference type="SUPFAM" id="SSF52490">
    <property type="entry name" value="Tubulin nucleotide-binding domain-like"/>
    <property type="match status" value="1"/>
</dbReference>
<dbReference type="InterPro" id="IPR023123">
    <property type="entry name" value="Tubulin_C"/>
</dbReference>
<dbReference type="STRING" id="10195.A0A3M7PSJ2"/>
<gene>
    <name evidence="8" type="ORF">BpHYR1_040754</name>
</gene>